<dbReference type="InterPro" id="IPR010497">
    <property type="entry name" value="Epoxide_hydro_N"/>
</dbReference>
<evidence type="ECO:0000313" key="6">
    <source>
        <dbReference type="Proteomes" id="UP001162741"/>
    </source>
</evidence>
<dbReference type="PANTHER" id="PTHR21661">
    <property type="entry name" value="EPOXIDE HYDROLASE 1-RELATED"/>
    <property type="match status" value="1"/>
</dbReference>
<reference evidence="5" key="1">
    <citation type="submission" date="2022-10" db="EMBL/GenBank/DDBJ databases">
        <title>Chitinophaga sp. nov., isolated from soil.</title>
        <authorList>
            <person name="Jeon C.O."/>
        </authorList>
    </citation>
    <scope>NUCLEOTIDE SEQUENCE</scope>
    <source>
        <strain evidence="5">R8</strain>
    </source>
</reference>
<dbReference type="RefSeq" id="WP_264279485.1">
    <property type="nucleotide sequence ID" value="NZ_CP107006.1"/>
</dbReference>
<keyword evidence="2" id="KW-0058">Aromatic hydrocarbons catabolism</keyword>
<name>A0ABY6IY24_9BACT</name>
<gene>
    <name evidence="5" type="ORF">MKQ68_12890</name>
</gene>
<dbReference type="InterPro" id="IPR029058">
    <property type="entry name" value="AB_hydrolase_fold"/>
</dbReference>
<protein>
    <submittedName>
        <fullName evidence="5">Epoxide hydrolase</fullName>
    </submittedName>
</protein>
<dbReference type="PIRSF" id="PIRSF001112">
    <property type="entry name" value="Epoxide_hydrolase"/>
    <property type="match status" value="1"/>
</dbReference>
<comment type="similarity">
    <text evidence="1">Belongs to the peptidase S33 family.</text>
</comment>
<dbReference type="InterPro" id="IPR016292">
    <property type="entry name" value="Epoxide_hydrolase"/>
</dbReference>
<dbReference type="PANTHER" id="PTHR21661:SF35">
    <property type="entry name" value="EPOXIDE HYDROLASE"/>
    <property type="match status" value="1"/>
</dbReference>
<keyword evidence="6" id="KW-1185">Reference proteome</keyword>
<dbReference type="Gene3D" id="3.40.50.1820">
    <property type="entry name" value="alpha/beta hydrolase"/>
    <property type="match status" value="1"/>
</dbReference>
<dbReference type="Proteomes" id="UP001162741">
    <property type="component" value="Chromosome"/>
</dbReference>
<keyword evidence="3 5" id="KW-0378">Hydrolase</keyword>
<feature type="domain" description="Epoxide hydrolase N-terminal" evidence="4">
    <location>
        <begin position="4"/>
        <end position="106"/>
    </location>
</feature>
<dbReference type="Pfam" id="PF06441">
    <property type="entry name" value="EHN"/>
    <property type="match status" value="1"/>
</dbReference>
<dbReference type="SUPFAM" id="SSF53474">
    <property type="entry name" value="alpha/beta-Hydrolases"/>
    <property type="match status" value="1"/>
</dbReference>
<evidence type="ECO:0000256" key="3">
    <source>
        <dbReference type="ARBA" id="ARBA00022801"/>
    </source>
</evidence>
<dbReference type="EMBL" id="CP107006">
    <property type="protein sequence ID" value="UYQ90989.1"/>
    <property type="molecule type" value="Genomic_DNA"/>
</dbReference>
<dbReference type="GO" id="GO:0016787">
    <property type="term" value="F:hydrolase activity"/>
    <property type="evidence" value="ECO:0007669"/>
    <property type="project" value="UniProtKB-KW"/>
</dbReference>
<proteinExistence type="inferred from homology"/>
<evidence type="ECO:0000259" key="4">
    <source>
        <dbReference type="Pfam" id="PF06441"/>
    </source>
</evidence>
<evidence type="ECO:0000256" key="2">
    <source>
        <dbReference type="ARBA" id="ARBA00022797"/>
    </source>
</evidence>
<evidence type="ECO:0000313" key="5">
    <source>
        <dbReference type="EMBL" id="UYQ90989.1"/>
    </source>
</evidence>
<sequence>MYQITPFRIDVPQSDIDDLTYRLKYTRWTDEPRAAGWNYGTNPQYLRELAEYWLESYDWRAHEAILNTFPQFIADIEGVKIHFLHIKASGNKPVILSHGWPDSFYRYYKVIPLLVEAGFDVVVPSLPGFGFSDKVALNNEETADIWVKLMGALGYQAFFAAGGDFGATITKAMANLYPNSVKAIFLTDLGYISQNEQLENKTPAEEQYIRETQDWLMKEGAYAMAHSTKPQTLGYALNDSPVGLASWIIEKFYTWSDCRGNLDNSFTKNELLTNIMIYWITQTINTSIRSYQVRSRAATTFRKVTVPTAVALFPADSQPPREYAERFANVQRFTVVPRGGHFAPLEEPELWVREARDFFDDYVNFRL</sequence>
<dbReference type="InterPro" id="IPR000639">
    <property type="entry name" value="Epox_hydrolase-like"/>
</dbReference>
<evidence type="ECO:0000256" key="1">
    <source>
        <dbReference type="ARBA" id="ARBA00010088"/>
    </source>
</evidence>
<organism evidence="5 6">
    <name type="scientific">Chitinophaga horti</name>
    <dbReference type="NCBI Taxonomy" id="2920382"/>
    <lineage>
        <taxon>Bacteria</taxon>
        <taxon>Pseudomonadati</taxon>
        <taxon>Bacteroidota</taxon>
        <taxon>Chitinophagia</taxon>
        <taxon>Chitinophagales</taxon>
        <taxon>Chitinophagaceae</taxon>
        <taxon>Chitinophaga</taxon>
    </lineage>
</organism>
<dbReference type="PRINTS" id="PR00412">
    <property type="entry name" value="EPOXHYDRLASE"/>
</dbReference>
<accession>A0ABY6IY24</accession>